<name>A0ABY4RG36_9BACL</name>
<sequence length="166" mass="19381">MRTRLLSEQLIRTRFPHILYCRVHTNGRHKATIYAWNEDLQLTETEMRKLKQFASDYLNPSLCFQVKAYHMVQEDNVPQAKELPDPFRTAALKGNLDQEAIIDTMNTFADGHIRFNDYDPEQAVVHFDYYGLSPVQPDDQTRMTEYLNELLPIGSLCEIAFHLTSE</sequence>
<gene>
    <name evidence="1" type="ORF">SK3146_00597</name>
</gene>
<proteinExistence type="predicted"/>
<organism evidence="1 2">
    <name type="scientific">Paenibacillus konkukensis</name>
    <dbReference type="NCBI Taxonomy" id="2020716"/>
    <lineage>
        <taxon>Bacteria</taxon>
        <taxon>Bacillati</taxon>
        <taxon>Bacillota</taxon>
        <taxon>Bacilli</taxon>
        <taxon>Bacillales</taxon>
        <taxon>Paenibacillaceae</taxon>
        <taxon>Paenibacillus</taxon>
    </lineage>
</organism>
<dbReference type="RefSeq" id="WP_249863678.1">
    <property type="nucleotide sequence ID" value="NZ_CP027059.1"/>
</dbReference>
<dbReference type="EMBL" id="CP027059">
    <property type="protein sequence ID" value="UQZ81441.1"/>
    <property type="molecule type" value="Genomic_DNA"/>
</dbReference>
<accession>A0ABY4RG36</accession>
<evidence type="ECO:0000313" key="1">
    <source>
        <dbReference type="EMBL" id="UQZ81441.1"/>
    </source>
</evidence>
<reference evidence="1" key="1">
    <citation type="submission" date="2018-02" db="EMBL/GenBank/DDBJ databases">
        <authorList>
            <person name="Kim S.-K."/>
            <person name="Jung H.-I."/>
            <person name="Lee S.-W."/>
        </authorList>
    </citation>
    <scope>NUCLEOTIDE SEQUENCE</scope>
    <source>
        <strain evidence="1">SK3146</strain>
    </source>
</reference>
<protein>
    <submittedName>
        <fullName evidence="1">Uncharacterized protein</fullName>
    </submittedName>
</protein>
<evidence type="ECO:0000313" key="2">
    <source>
        <dbReference type="Proteomes" id="UP001057134"/>
    </source>
</evidence>
<keyword evidence="2" id="KW-1185">Reference proteome</keyword>
<reference evidence="1" key="2">
    <citation type="journal article" date="2021" name="J Anim Sci Technol">
        <title>Complete genome sequence of Paenibacillus konkukensis sp. nov. SK3146 as a potential probiotic strain.</title>
        <authorList>
            <person name="Jung H.I."/>
            <person name="Park S."/>
            <person name="Niu K.M."/>
            <person name="Lee S.W."/>
            <person name="Kothari D."/>
            <person name="Yi K.J."/>
            <person name="Kim S.K."/>
        </authorList>
    </citation>
    <scope>NUCLEOTIDE SEQUENCE</scope>
    <source>
        <strain evidence="1">SK3146</strain>
    </source>
</reference>
<dbReference type="Proteomes" id="UP001057134">
    <property type="component" value="Chromosome"/>
</dbReference>